<gene>
    <name evidence="2" type="ORF">EYW49_17910</name>
</gene>
<dbReference type="OrthoDB" id="9783347at2"/>
<evidence type="ECO:0000313" key="3">
    <source>
        <dbReference type="Proteomes" id="UP000292781"/>
    </source>
</evidence>
<dbReference type="Pfam" id="PF01613">
    <property type="entry name" value="Flavin_Reduct"/>
    <property type="match status" value="1"/>
</dbReference>
<dbReference type="PANTHER" id="PTHR43812:SF2">
    <property type="entry name" value="FLAVIN REDUCTASE LIKE DOMAIN-CONTAINING PROTEIN"/>
    <property type="match status" value="1"/>
</dbReference>
<dbReference type="EMBL" id="SJFN01000032">
    <property type="protein sequence ID" value="TBW34622.1"/>
    <property type="molecule type" value="Genomic_DNA"/>
</dbReference>
<reference evidence="2 3" key="1">
    <citation type="submission" date="2019-02" db="EMBL/GenBank/DDBJ databases">
        <title>Siculibacillus lacustris gen. nov., sp. nov., a new rosette-forming bacterium isolated from a freshwater crater lake (Lake St. Ana, Romania).</title>
        <authorList>
            <person name="Felfoldi T."/>
            <person name="Marton Z."/>
            <person name="Szabo A."/>
            <person name="Mentes A."/>
            <person name="Boka K."/>
            <person name="Marialigeti K."/>
            <person name="Mathe I."/>
            <person name="Koncz M."/>
            <person name="Schumann P."/>
            <person name="Toth E."/>
        </authorList>
    </citation>
    <scope>NUCLEOTIDE SEQUENCE [LARGE SCALE GENOMIC DNA]</scope>
    <source>
        <strain evidence="2 3">SA-279</strain>
    </source>
</reference>
<feature type="domain" description="Flavin reductase like" evidence="1">
    <location>
        <begin position="18"/>
        <end position="176"/>
    </location>
</feature>
<evidence type="ECO:0000259" key="1">
    <source>
        <dbReference type="SMART" id="SM00903"/>
    </source>
</evidence>
<dbReference type="RefSeq" id="WP_131310999.1">
    <property type="nucleotide sequence ID" value="NZ_SJFN01000032.1"/>
</dbReference>
<dbReference type="PANTHER" id="PTHR43812">
    <property type="entry name" value="BLR2425 PROTEIN"/>
    <property type="match status" value="1"/>
</dbReference>
<protein>
    <submittedName>
        <fullName evidence="2">Flavin reductase family protein</fullName>
    </submittedName>
</protein>
<dbReference type="GO" id="GO:0010181">
    <property type="term" value="F:FMN binding"/>
    <property type="evidence" value="ECO:0007669"/>
    <property type="project" value="InterPro"/>
</dbReference>
<dbReference type="SMART" id="SM00903">
    <property type="entry name" value="Flavin_Reduct"/>
    <property type="match status" value="1"/>
</dbReference>
<name>A0A4Q9VHJ9_9HYPH</name>
<dbReference type="InterPro" id="IPR012349">
    <property type="entry name" value="Split_barrel_FMN-bd"/>
</dbReference>
<dbReference type="Gene3D" id="2.30.110.10">
    <property type="entry name" value="Electron Transport, Fmn-binding Protein, Chain A"/>
    <property type="match status" value="1"/>
</dbReference>
<proteinExistence type="predicted"/>
<evidence type="ECO:0000313" key="2">
    <source>
        <dbReference type="EMBL" id="TBW34622.1"/>
    </source>
</evidence>
<keyword evidence="3" id="KW-1185">Reference proteome</keyword>
<dbReference type="InterPro" id="IPR002563">
    <property type="entry name" value="Flavin_Rdtase-like_dom"/>
</dbReference>
<accession>A0A4Q9VHJ9</accession>
<comment type="caution">
    <text evidence="2">The sequence shown here is derived from an EMBL/GenBank/DDBJ whole genome shotgun (WGS) entry which is preliminary data.</text>
</comment>
<dbReference type="GO" id="GO:0016646">
    <property type="term" value="F:oxidoreductase activity, acting on the CH-NH group of donors, NAD or NADP as acceptor"/>
    <property type="evidence" value="ECO:0007669"/>
    <property type="project" value="UniProtKB-ARBA"/>
</dbReference>
<dbReference type="AlphaFoldDB" id="A0A4Q9VHJ9"/>
<dbReference type="Proteomes" id="UP000292781">
    <property type="component" value="Unassembled WGS sequence"/>
</dbReference>
<dbReference type="SUPFAM" id="SSF50475">
    <property type="entry name" value="FMN-binding split barrel"/>
    <property type="match status" value="1"/>
</dbReference>
<organism evidence="2 3">
    <name type="scientific">Siculibacillus lacustris</name>
    <dbReference type="NCBI Taxonomy" id="1549641"/>
    <lineage>
        <taxon>Bacteria</taxon>
        <taxon>Pseudomonadati</taxon>
        <taxon>Pseudomonadota</taxon>
        <taxon>Alphaproteobacteria</taxon>
        <taxon>Hyphomicrobiales</taxon>
        <taxon>Ancalomicrobiaceae</taxon>
        <taxon>Siculibacillus</taxon>
    </lineage>
</organism>
<sequence length="203" mass="21640">MFYVPAQGHGLPHDPFKAICAPRPIGWISTRSASGAVNLAPYSFFTAVADTPPMVLFSSNGWKDSIAAATETGEFVVNLATWDLREAMNRSSAPLPRGVSEFAFAGLTEVASQVVAAPRVAEAAAALECRVVERLNPRTLAGTPSDNHMVIGQVVGVHLADSCMVDGLFDMTRARTLARCGYRDYVVVDQLFQMSRPPGAGGL</sequence>